<evidence type="ECO:0000313" key="2">
    <source>
        <dbReference type="Proteomes" id="UP000006329"/>
    </source>
</evidence>
<dbReference type="EMBL" id="AHON02000088">
    <property type="protein sequence ID" value="EKO31862.1"/>
    <property type="molecule type" value="Genomic_DNA"/>
</dbReference>
<sequence>MYRKILSRQKPSQKMRKMISDKTYTLQNHDSSIFQNAPKSGTYFGTK</sequence>
<name>A0A0E2B9J5_9LEPT</name>
<gene>
    <name evidence="1" type="ORF">LEP1GSC179_0593</name>
</gene>
<reference evidence="1" key="1">
    <citation type="submission" date="2012-10" db="EMBL/GenBank/DDBJ databases">
        <authorList>
            <person name="Harkins D.M."/>
            <person name="Durkin A.S."/>
            <person name="Brinkac L.M."/>
            <person name="Haft D.H."/>
            <person name="Selengut J.D."/>
            <person name="Sanka R."/>
            <person name="DePew J."/>
            <person name="Purushe J."/>
            <person name="Matthias M.A."/>
            <person name="Vinetz J.M."/>
            <person name="Sutton G.G."/>
            <person name="Nierman W.C."/>
            <person name="Fouts D.E."/>
        </authorList>
    </citation>
    <scope>NUCLEOTIDE SEQUENCE [LARGE SCALE GENOMIC DNA]</scope>
    <source>
        <strain evidence="1">MOR084</strain>
    </source>
</reference>
<organism evidence="1 2">
    <name type="scientific">Leptospira santarosai str. MOR084</name>
    <dbReference type="NCBI Taxonomy" id="1049984"/>
    <lineage>
        <taxon>Bacteria</taxon>
        <taxon>Pseudomonadati</taxon>
        <taxon>Spirochaetota</taxon>
        <taxon>Spirochaetia</taxon>
        <taxon>Leptospirales</taxon>
        <taxon>Leptospiraceae</taxon>
        <taxon>Leptospira</taxon>
    </lineage>
</organism>
<dbReference type="AlphaFoldDB" id="A0A0E2B9J5"/>
<protein>
    <submittedName>
        <fullName evidence="1">Uncharacterized protein</fullName>
    </submittedName>
</protein>
<keyword evidence="2" id="KW-1185">Reference proteome</keyword>
<evidence type="ECO:0000313" key="1">
    <source>
        <dbReference type="EMBL" id="EKO31862.1"/>
    </source>
</evidence>
<dbReference type="Proteomes" id="UP000006329">
    <property type="component" value="Unassembled WGS sequence"/>
</dbReference>
<proteinExistence type="predicted"/>
<comment type="caution">
    <text evidence="1">The sequence shown here is derived from an EMBL/GenBank/DDBJ whole genome shotgun (WGS) entry which is preliminary data.</text>
</comment>
<accession>A0A0E2B9J5</accession>